<name>A0ABW5FP92_9PSEU</name>
<keyword evidence="1" id="KW-0732">Signal</keyword>
<feature type="signal peptide" evidence="1">
    <location>
        <begin position="1"/>
        <end position="25"/>
    </location>
</feature>
<dbReference type="RefSeq" id="WP_378262010.1">
    <property type="nucleotide sequence ID" value="NZ_JBHUKR010000004.1"/>
</dbReference>
<comment type="caution">
    <text evidence="2">The sequence shown here is derived from an EMBL/GenBank/DDBJ whole genome shotgun (WGS) entry which is preliminary data.</text>
</comment>
<dbReference type="EMBL" id="JBHUKR010000004">
    <property type="protein sequence ID" value="MFD2415841.1"/>
    <property type="molecule type" value="Genomic_DNA"/>
</dbReference>
<gene>
    <name evidence="2" type="ORF">ACFSXZ_05820</name>
</gene>
<proteinExistence type="predicted"/>
<evidence type="ECO:0008006" key="4">
    <source>
        <dbReference type="Google" id="ProtNLM"/>
    </source>
</evidence>
<accession>A0ABW5FP92</accession>
<evidence type="ECO:0000313" key="3">
    <source>
        <dbReference type="Proteomes" id="UP001597417"/>
    </source>
</evidence>
<feature type="chain" id="PRO_5045694244" description="Secreted protein" evidence="1">
    <location>
        <begin position="26"/>
        <end position="90"/>
    </location>
</feature>
<evidence type="ECO:0000313" key="2">
    <source>
        <dbReference type="EMBL" id="MFD2415841.1"/>
    </source>
</evidence>
<protein>
    <recommendedName>
        <fullName evidence="4">Secreted protein</fullName>
    </recommendedName>
</protein>
<sequence length="90" mass="9282">MMKRTLCVGAIAAAAVLGTVGTAAAATPAASQGQAAPAASWVLYESHVSGSQCVTDGQWVLAHISGVFNYWCDASDNHANDGKYALWVNQ</sequence>
<evidence type="ECO:0000256" key="1">
    <source>
        <dbReference type="SAM" id="SignalP"/>
    </source>
</evidence>
<dbReference type="Proteomes" id="UP001597417">
    <property type="component" value="Unassembled WGS sequence"/>
</dbReference>
<reference evidence="3" key="1">
    <citation type="journal article" date="2019" name="Int. J. Syst. Evol. Microbiol.">
        <title>The Global Catalogue of Microorganisms (GCM) 10K type strain sequencing project: providing services to taxonomists for standard genome sequencing and annotation.</title>
        <authorList>
            <consortium name="The Broad Institute Genomics Platform"/>
            <consortium name="The Broad Institute Genome Sequencing Center for Infectious Disease"/>
            <person name="Wu L."/>
            <person name="Ma J."/>
        </authorList>
    </citation>
    <scope>NUCLEOTIDE SEQUENCE [LARGE SCALE GENOMIC DNA]</scope>
    <source>
        <strain evidence="3">CGMCC 4.7645</strain>
    </source>
</reference>
<keyword evidence="3" id="KW-1185">Reference proteome</keyword>
<organism evidence="2 3">
    <name type="scientific">Amycolatopsis pigmentata</name>
    <dbReference type="NCBI Taxonomy" id="450801"/>
    <lineage>
        <taxon>Bacteria</taxon>
        <taxon>Bacillati</taxon>
        <taxon>Actinomycetota</taxon>
        <taxon>Actinomycetes</taxon>
        <taxon>Pseudonocardiales</taxon>
        <taxon>Pseudonocardiaceae</taxon>
        <taxon>Amycolatopsis</taxon>
    </lineage>
</organism>